<dbReference type="InterPro" id="IPR000644">
    <property type="entry name" value="CBS_dom"/>
</dbReference>
<dbReference type="InterPro" id="IPR046342">
    <property type="entry name" value="CBS_dom_sf"/>
</dbReference>
<evidence type="ECO:0000313" key="11">
    <source>
        <dbReference type="Proteomes" id="UP000034894"/>
    </source>
</evidence>
<name>A0A0G1DJ40_9BACT</name>
<evidence type="ECO:0000256" key="6">
    <source>
        <dbReference type="PIRSR" id="PIRSR000130-4"/>
    </source>
</evidence>
<feature type="binding site" description="in other chain" evidence="6">
    <location>
        <position position="329"/>
    </location>
    <ligand>
        <name>K(+)</name>
        <dbReference type="ChEBI" id="CHEBI:29103"/>
        <note>ligand shared between two tetrameric partners</note>
    </ligand>
</feature>
<keyword evidence="2" id="KW-0479">Metal-binding</keyword>
<dbReference type="Pfam" id="PF00478">
    <property type="entry name" value="IMPDH"/>
    <property type="match status" value="1"/>
</dbReference>
<reference evidence="10 11" key="1">
    <citation type="journal article" date="2015" name="Nature">
        <title>rRNA introns, odd ribosomes, and small enigmatic genomes across a large radiation of phyla.</title>
        <authorList>
            <person name="Brown C.T."/>
            <person name="Hug L.A."/>
            <person name="Thomas B.C."/>
            <person name="Sharon I."/>
            <person name="Castelle C.J."/>
            <person name="Singh A."/>
            <person name="Wilkins M.J."/>
            <person name="Williams K.H."/>
            <person name="Banfield J.F."/>
        </authorList>
    </citation>
    <scope>NUCLEOTIDE SEQUENCE [LARGE SCALE GENOMIC DNA]</scope>
</reference>
<feature type="binding site" description="in other chain" evidence="6">
    <location>
        <position position="332"/>
    </location>
    <ligand>
        <name>K(+)</name>
        <dbReference type="ChEBI" id="CHEBI:29103"/>
        <note>ligand shared between two tetrameric partners</note>
    </ligand>
</feature>
<dbReference type="Gene3D" id="3.20.20.70">
    <property type="entry name" value="Aldolase class I"/>
    <property type="match status" value="1"/>
</dbReference>
<dbReference type="InterPro" id="IPR001093">
    <property type="entry name" value="IMP_DH_GMPRt"/>
</dbReference>
<dbReference type="EMBL" id="LCFP01000007">
    <property type="protein sequence ID" value="KKS97587.1"/>
    <property type="molecule type" value="Genomic_DNA"/>
</dbReference>
<dbReference type="PROSITE" id="PS51371">
    <property type="entry name" value="CBS"/>
    <property type="match status" value="2"/>
</dbReference>
<comment type="caution">
    <text evidence="10">The sequence shown here is derived from an EMBL/GenBank/DDBJ whole genome shotgun (WGS) entry which is preliminary data.</text>
</comment>
<dbReference type="SMART" id="SM00116">
    <property type="entry name" value="CBS"/>
    <property type="match status" value="2"/>
</dbReference>
<dbReference type="PANTHER" id="PTHR11911:SF111">
    <property type="entry name" value="INOSINE-5'-MONOPHOSPHATE DEHYDROGENASE"/>
    <property type="match status" value="1"/>
</dbReference>
<dbReference type="STRING" id="1618443.UV73_C0007G0030"/>
<evidence type="ECO:0000256" key="7">
    <source>
        <dbReference type="PROSITE-ProRule" id="PRU00703"/>
    </source>
</evidence>
<keyword evidence="4 7" id="KW-0129">CBS domain</keyword>
<dbReference type="SMART" id="SM01240">
    <property type="entry name" value="IMPDH"/>
    <property type="match status" value="1"/>
</dbReference>
<dbReference type="SUPFAM" id="SSF51412">
    <property type="entry name" value="Inosine monophosphate dehydrogenase (IMPDH)"/>
    <property type="match status" value="1"/>
</dbReference>
<feature type="domain" description="CBS" evidence="9">
    <location>
        <begin position="177"/>
        <end position="235"/>
    </location>
</feature>
<dbReference type="SUPFAM" id="SSF54631">
    <property type="entry name" value="CBS-domain pair"/>
    <property type="match status" value="1"/>
</dbReference>
<evidence type="ECO:0000313" key="10">
    <source>
        <dbReference type="EMBL" id="KKS97587.1"/>
    </source>
</evidence>
<organism evidence="10 11">
    <name type="scientific">Candidatus Gottesmanbacteria bacterium GW2011_GWA2_43_14</name>
    <dbReference type="NCBI Taxonomy" id="1618443"/>
    <lineage>
        <taxon>Bacteria</taxon>
        <taxon>Candidatus Gottesmaniibacteriota</taxon>
    </lineage>
</organism>
<keyword evidence="6" id="KW-0630">Potassium</keyword>
<feature type="binding site" evidence="5">
    <location>
        <begin position="325"/>
        <end position="327"/>
    </location>
    <ligand>
        <name>NAD(+)</name>
        <dbReference type="ChEBI" id="CHEBI:57540"/>
    </ligand>
</feature>
<dbReference type="FunFam" id="3.20.20.70:FF:000424">
    <property type="entry name" value="Inosine-5'-monophosphate dehydrogenase 2"/>
    <property type="match status" value="1"/>
</dbReference>
<dbReference type="InterPro" id="IPR005990">
    <property type="entry name" value="IMP_DH"/>
</dbReference>
<dbReference type="PANTHER" id="PTHR11911">
    <property type="entry name" value="INOSINE-5-MONOPHOSPHATE DEHYDROGENASE RELATED"/>
    <property type="match status" value="1"/>
</dbReference>
<dbReference type="Proteomes" id="UP000034894">
    <property type="component" value="Unassembled WGS sequence"/>
</dbReference>
<gene>
    <name evidence="10" type="ORF">UV73_C0007G0030</name>
</gene>
<dbReference type="GO" id="GO:0003938">
    <property type="term" value="F:IMP dehydrogenase activity"/>
    <property type="evidence" value="ECO:0007669"/>
    <property type="project" value="UniProtKB-EC"/>
</dbReference>
<feature type="binding site" evidence="5">
    <location>
        <begin position="274"/>
        <end position="276"/>
    </location>
    <ligand>
        <name>NAD(+)</name>
        <dbReference type="ChEBI" id="CHEBI:57540"/>
    </ligand>
</feature>
<sequence>MPQEAVKPFYKRHDEYLRNQHETGLPPVGLTFEDTLILPAHSTIPSRKDGSISLLSHIAVDVYVNSPIMTSNMDTITEWRMAERVALLGGVGVIHRYLTSDEQARQVKLVKDRTRTFQDRPFSVYPEATIKDMRKLQKDHKTGYFLVQDLENNLLGIVTDRDLESTDDHHTQAFNIMTPRDQLVTVPEGTTPEEAENVMKVYRKQKVPVLSADGKVVGVYTRKDFELAKKYPSASRDKKGKLIVGAAVGVKDADAETERAYKLVDAGVDFLIIDIAHGDSENMMKMLKRLTKDKYINVPVIAGNIATGEAAEALIGEGADGLKVGIGPGWACDTRVVAGVGRAQLSAIASVAAVAVGKNIAVIADGGMRNPGDLVKALVAGADIGMFGGMFAGTEETPGIIIKRGNKKYKRYVGMASREARKRAKYAQQPVQTIGLYEDRFSDQDAEDEEPAPEGREKEIPFRGPATDVFKFIEGGVRSGMSYIDAKTIPEIREKGELERITQAGATEQYGDIS</sequence>
<dbReference type="CDD" id="cd04601">
    <property type="entry name" value="CBS_pair_IMPDH"/>
    <property type="match status" value="1"/>
</dbReference>
<keyword evidence="5" id="KW-0520">NAD</keyword>
<dbReference type="InterPro" id="IPR013785">
    <property type="entry name" value="Aldolase_TIM"/>
</dbReference>
<evidence type="ECO:0000256" key="3">
    <source>
        <dbReference type="ARBA" id="ARBA00023002"/>
    </source>
</evidence>
<evidence type="ECO:0000259" key="9">
    <source>
        <dbReference type="PROSITE" id="PS51371"/>
    </source>
</evidence>
<protein>
    <submittedName>
        <fullName evidence="10">Inosine-5''-monophosphate dehydrogenase, IMP dehydrogenase</fullName>
        <ecNumber evidence="10">1.1.1.205</ecNumber>
    </submittedName>
</protein>
<dbReference type="EC" id="1.1.1.205" evidence="10"/>
<evidence type="ECO:0000256" key="8">
    <source>
        <dbReference type="SAM" id="MobiDB-lite"/>
    </source>
</evidence>
<dbReference type="CDD" id="cd00381">
    <property type="entry name" value="IMPDH"/>
    <property type="match status" value="1"/>
</dbReference>
<feature type="domain" description="CBS" evidence="9">
    <location>
        <begin position="113"/>
        <end position="174"/>
    </location>
</feature>
<keyword evidence="3 10" id="KW-0560">Oxidoreductase</keyword>
<accession>A0A0G1DJ40</accession>
<feature type="binding site" description="in other chain" evidence="6">
    <location>
        <position position="327"/>
    </location>
    <ligand>
        <name>K(+)</name>
        <dbReference type="ChEBI" id="CHEBI:29103"/>
        <note>ligand shared between two tetrameric partners</note>
    </ligand>
</feature>
<evidence type="ECO:0000256" key="5">
    <source>
        <dbReference type="PIRSR" id="PIRSR000130-3"/>
    </source>
</evidence>
<dbReference type="Pfam" id="PF00571">
    <property type="entry name" value="CBS"/>
    <property type="match status" value="2"/>
</dbReference>
<dbReference type="PATRIC" id="fig|1618443.3.peg.1048"/>
<dbReference type="PIRSF" id="PIRSF000130">
    <property type="entry name" value="IMPDH"/>
    <property type="match status" value="1"/>
</dbReference>
<dbReference type="AlphaFoldDB" id="A0A0G1DJ40"/>
<evidence type="ECO:0000256" key="1">
    <source>
        <dbReference type="ARBA" id="ARBA00005502"/>
    </source>
</evidence>
<feature type="region of interest" description="Disordered" evidence="8">
    <location>
        <begin position="437"/>
        <end position="461"/>
    </location>
</feature>
<dbReference type="GO" id="GO:0006183">
    <property type="term" value="P:GTP biosynthetic process"/>
    <property type="evidence" value="ECO:0007669"/>
    <property type="project" value="TreeGrafter"/>
</dbReference>
<evidence type="ECO:0000256" key="4">
    <source>
        <dbReference type="ARBA" id="ARBA00023122"/>
    </source>
</evidence>
<dbReference type="GO" id="GO:0046872">
    <property type="term" value="F:metal ion binding"/>
    <property type="evidence" value="ECO:0007669"/>
    <property type="project" value="UniProtKB-KW"/>
</dbReference>
<evidence type="ECO:0000256" key="2">
    <source>
        <dbReference type="ARBA" id="ARBA00022723"/>
    </source>
</evidence>
<proteinExistence type="inferred from homology"/>
<comment type="similarity">
    <text evidence="1">Belongs to the IMPDH/GMPR family.</text>
</comment>